<sequence>MAPHTQTAGGVGGITIKQPFQRRQWPYNTVNTGGTGGTATNAVTTSTTNPATIAGTTTAGNSISISSNSNPSNAGSNGNGNAAGSATAQPMVGVSVSASDPQTNTTNITAFGTTSTSQTGSNFTATTTTNNNTAAAAVALLRVASGAGTSASLAVSPSNKLKRLQPTSASATASTAATAPPQPQPPTTTNGVQTDGTGKSNSNSNSTGGNHIAASAKRARPNQDGAKIVCKSVGTNTNGPPALVAVNSTTQKKLTQMAIVAASSSSSSTVSVASANNQPSIVLKSGGSVPLPTTTPSTTATILTAAAVASAIPTELAKANKITGYFKSQLKPPNTFHNLKKTIKTVAGRASALHQQKRKLLVDGSTEGSYPELTTSTKATAGGVFTGVSTTSNPAPFSEADVEKYLKLFNQQTLGGTTLTTTALEAVAVATLAASEAAVTAATNTAVPGTSAASSSTTTSNGIISKKVERKTARIAPTVSATRKISHTVQGGLGVGGSTGVAGQTKKPINIAPRTTTVSSTTAVYQHTIVAAPASGAISSSNNNNNTTTASVHHHHHQATTTTTTTQKTEQHPMLMGKAQPSPPVLLTTIRLPGPVAQQHAQSLPLPNVTVSQPQQPAAVTQTGAAAVVPQYKSIIPQPQPTPTSATTTKSMSGSKLGTAVSTAATTTIAPTAAVFQFHHHHHQLSGGGAAPGQIPNLVQISNLLPLAAAQQQAKLTGGASLTLATAASAAAMQQQQHQQQQQTASAAVSAAAAAAFALGAGTPTATAANLLVNANGINNGAAAGLIRSGAPNGAGPAGGPTPQLVMNATFIKIHQIQQQQQQQAAAAAAHQAAQQQQQQLMAAAASSVANATQQQQSFTMEASAMNMNFSGMFASKPTTTVVPYSCQPAAGRPSAYQPQNGAPTLYPAALNPFAAQQQQQQHPQQQQQQLIMTPSGGIFVNAAAIPAMINSQLSAAFTPASANIPALHPLQPPPMPPSSQGAGNGGNSGTTTGQLPNITAIIQQSNGGPAALTGSATGTAQQQQPQHHHHHHHHSLLANISPAILSNLQVAAAAFASSANNGTGVSANKLTLGQAATSAAATQFVPISAAAHYGTGTTLYAATTAGMNASALGIATSMQQHLAQQQQAIVSSAVQSLSPPPLVATVPTFTTTGKPIMNAVLNGVSSTVSTSSVAPSTALLTVAAPAGTQKPPVGGEPPGLVPVQLPKQPPTAVASSLASTAPLPKLVRSSTLTSRSNGSTQTPSVVIPAVAPSSPPALNPLTLDCGSSNDSGIVANSSDSEDKSLTIDLCSPGSPSDTSSAKKGEEGDEEEEEDQVHHHIHEHHHNHLHQHQQRRHLHHRRHVAGSVGSNKDDTRTTTSSRSSPLSTSSSEEFEDQLIVDHAVPATSTPATVASVAVSPFPPPLRLLSDVAVAAAEAEAALQSKHQQSHNHATNSTVLEIIRQKREQQQQPDQPPIKQEDDEDTCMSTVKPLAEEQQQSPQEAMSSSSSAADLQEDYSAASTPQSTSSSDGIVPPGTHQEPGQELEKKRQVQSSLDSRTTNSSPSSDQSHLSPPSIDTEMVLMGPFAPDATCAKSPILSQPKTIRFPAPSGTAPHHNFGRKGFRRSGDGRLYGVCYWRDCESKFDSSSQLLEHLQLAHINTQKDPPYACLWDGCKVHNKECTKFNWLEKHVLSHACSKLHKCIVEGCGMRFASQPMLLKHVNSHFANVDSNSSGKRSSDPPVPKVLRKTGKKLRYRRQPWSARRFDFFDSGVMEGLQHRLIRLGAIASGQGGAITFRGIQLGRRHIPKAGTEVLVRWYPAEILPDEWLPELTVGGKFVKQVSIHSLTIEQRNDLSDYLKQDRLNPTATAIVNPFAALHEHEFEPRIAASGSGSSSNLSSISSNSNSCSWSNNSNSFSNQTARFNCRTAPKQQRKRAKPSATDSNGCCSSQSITSSGFSSIFSTSLTSLSGGTSSVASNNNTAASSCGSSSREGSCGAMQLSSSSSSSTISFTSSSVSSSATSSSSSSSSGVTKSSKSS</sequence>
<dbReference type="InterPro" id="IPR059034">
    <property type="entry name" value="SH3_AEBP2_C"/>
</dbReference>
<keyword evidence="4" id="KW-0677">Repeat</keyword>
<keyword evidence="6" id="KW-0862">Zinc</keyword>
<comment type="similarity">
    <text evidence="11">Belongs to the AEBP2/jing C2H2-type zinc-finger family.</text>
</comment>
<feature type="compositionally biased region" description="Polar residues" evidence="13">
    <location>
        <begin position="149"/>
        <end position="159"/>
    </location>
</feature>
<feature type="region of interest" description="Disordered" evidence="13">
    <location>
        <begin position="635"/>
        <end position="654"/>
    </location>
</feature>
<feature type="region of interest" description="Disordered" evidence="13">
    <location>
        <begin position="1189"/>
        <end position="1374"/>
    </location>
</feature>
<feature type="region of interest" description="Disordered" evidence="13">
    <location>
        <begin position="1582"/>
        <end position="1603"/>
    </location>
</feature>
<feature type="compositionally biased region" description="Basic residues" evidence="13">
    <location>
        <begin position="1027"/>
        <end position="1036"/>
    </location>
</feature>
<dbReference type="InterPro" id="IPR052130">
    <property type="entry name" value="AEBP2/jing_C2H2-ZnF"/>
</dbReference>
<feature type="compositionally biased region" description="Low complexity" evidence="13">
    <location>
        <begin position="536"/>
        <end position="551"/>
    </location>
</feature>
<feature type="region of interest" description="Disordered" evidence="13">
    <location>
        <begin position="1007"/>
        <end position="1036"/>
    </location>
</feature>
<dbReference type="InterPro" id="IPR036236">
    <property type="entry name" value="Znf_C2H2_sf"/>
</dbReference>
<evidence type="ECO:0000256" key="5">
    <source>
        <dbReference type="ARBA" id="ARBA00022771"/>
    </source>
</evidence>
<feature type="compositionally biased region" description="Low complexity" evidence="13">
    <location>
        <begin position="1357"/>
        <end position="1371"/>
    </location>
</feature>
<evidence type="ECO:0000256" key="1">
    <source>
        <dbReference type="ARBA" id="ARBA00004123"/>
    </source>
</evidence>
<feature type="compositionally biased region" description="Low complexity" evidence="13">
    <location>
        <begin position="28"/>
        <end position="88"/>
    </location>
</feature>
<evidence type="ECO:0000256" key="10">
    <source>
        <dbReference type="ARBA" id="ARBA00023242"/>
    </source>
</evidence>
<feature type="region of interest" description="Disordered" evidence="13">
    <location>
        <begin position="536"/>
        <end position="568"/>
    </location>
</feature>
<feature type="compositionally biased region" description="Polar residues" evidence="13">
    <location>
        <begin position="1266"/>
        <end position="1279"/>
    </location>
</feature>
<evidence type="ECO:0000256" key="7">
    <source>
        <dbReference type="ARBA" id="ARBA00022853"/>
    </source>
</evidence>
<dbReference type="VEuPathDB" id="VectorBase:AFUN020872"/>
<feature type="compositionally biased region" description="Low complexity" evidence="13">
    <location>
        <begin position="196"/>
        <end position="210"/>
    </location>
</feature>
<evidence type="ECO:0000256" key="6">
    <source>
        <dbReference type="ARBA" id="ARBA00022833"/>
    </source>
</evidence>
<feature type="compositionally biased region" description="Low complexity" evidence="13">
    <location>
        <begin position="1475"/>
        <end position="1510"/>
    </location>
</feature>
<evidence type="ECO:0000313" key="15">
    <source>
        <dbReference type="EnsemblMetazoa" id="AFUN020872-PA"/>
    </source>
</evidence>
<keyword evidence="7" id="KW-0156">Chromatin regulator</keyword>
<dbReference type="SUPFAM" id="SSF57667">
    <property type="entry name" value="beta-beta-alpha zinc fingers"/>
    <property type="match status" value="2"/>
</dbReference>
<keyword evidence="10" id="KW-0539">Nucleus</keyword>
<evidence type="ECO:0000256" key="8">
    <source>
        <dbReference type="ARBA" id="ARBA00023015"/>
    </source>
</evidence>
<keyword evidence="5 12" id="KW-0863">Zinc-finger</keyword>
<dbReference type="STRING" id="62324.A0A4Y0BLT8"/>
<feature type="region of interest" description="Disordered" evidence="13">
    <location>
        <begin position="1446"/>
        <end position="1561"/>
    </location>
</feature>
<feature type="compositionally biased region" description="Polar residues" evidence="13">
    <location>
        <begin position="1532"/>
        <end position="1542"/>
    </location>
</feature>
<dbReference type="PROSITE" id="PS00028">
    <property type="entry name" value="ZINC_FINGER_C2H2_1"/>
    <property type="match status" value="2"/>
</dbReference>
<keyword evidence="8" id="KW-0805">Transcription regulation</keyword>
<dbReference type="GO" id="GO:0006357">
    <property type="term" value="P:regulation of transcription by RNA polymerase II"/>
    <property type="evidence" value="ECO:0007669"/>
    <property type="project" value="TreeGrafter"/>
</dbReference>
<reference evidence="15" key="1">
    <citation type="submission" date="2020-05" db="UniProtKB">
        <authorList>
            <consortium name="EnsemblMetazoa"/>
        </authorList>
    </citation>
    <scope>IDENTIFICATION</scope>
    <source>
        <strain evidence="15">FUMOZ</strain>
    </source>
</reference>
<feature type="compositionally biased region" description="Low complexity" evidence="13">
    <location>
        <begin position="1543"/>
        <end position="1556"/>
    </location>
</feature>
<feature type="domain" description="C2H2-type" evidence="14">
    <location>
        <begin position="1681"/>
        <end position="1710"/>
    </location>
</feature>
<dbReference type="PANTHER" id="PTHR46541:SF1">
    <property type="entry name" value="ZINC FINGER PROTEIN AEBP2"/>
    <property type="match status" value="1"/>
</dbReference>
<dbReference type="GO" id="GO:0035098">
    <property type="term" value="C:ESC/E(Z) complex"/>
    <property type="evidence" value="ECO:0007669"/>
    <property type="project" value="TreeGrafter"/>
</dbReference>
<dbReference type="PANTHER" id="PTHR46541">
    <property type="entry name" value="ZINC FINGER PROTEIN AEBP2"/>
    <property type="match status" value="1"/>
</dbReference>
<feature type="region of interest" description="Disordered" evidence="13">
    <location>
        <begin position="149"/>
        <end position="223"/>
    </location>
</feature>
<dbReference type="GO" id="GO:0008270">
    <property type="term" value="F:zinc ion binding"/>
    <property type="evidence" value="ECO:0007669"/>
    <property type="project" value="UniProtKB-KW"/>
</dbReference>
<keyword evidence="2" id="KW-0678">Repressor</keyword>
<dbReference type="EnsemblMetazoa" id="AFUN020872-RA">
    <property type="protein sequence ID" value="AFUN020872-PA"/>
    <property type="gene ID" value="AFUN020872"/>
</dbReference>
<feature type="compositionally biased region" description="Low complexity" evidence="13">
    <location>
        <begin position="165"/>
        <end position="179"/>
    </location>
</feature>
<feature type="region of interest" description="Disordered" evidence="13">
    <location>
        <begin position="1907"/>
        <end position="1927"/>
    </location>
</feature>
<feature type="compositionally biased region" description="Low complexity" evidence="13">
    <location>
        <begin position="1244"/>
        <end position="1253"/>
    </location>
</feature>
<dbReference type="SMART" id="SM00355">
    <property type="entry name" value="ZnF_C2H2"/>
    <property type="match status" value="3"/>
</dbReference>
<evidence type="ECO:0000259" key="14">
    <source>
        <dbReference type="PROSITE" id="PS50157"/>
    </source>
</evidence>
<keyword evidence="9" id="KW-0804">Transcription</keyword>
<comment type="subcellular location">
    <subcellularLocation>
        <location evidence="1">Nucleus</location>
    </subcellularLocation>
</comment>
<feature type="region of interest" description="Disordered" evidence="13">
    <location>
        <begin position="1"/>
        <end position="125"/>
    </location>
</feature>
<feature type="compositionally biased region" description="Low complexity" evidence="13">
    <location>
        <begin position="103"/>
        <end position="117"/>
    </location>
</feature>
<evidence type="ECO:0000256" key="13">
    <source>
        <dbReference type="SAM" id="MobiDB-lite"/>
    </source>
</evidence>
<dbReference type="VEuPathDB" id="VectorBase:AFUN2_005124"/>
<name>A0A4Y0BLT8_ANOFN</name>
<evidence type="ECO:0000256" key="11">
    <source>
        <dbReference type="ARBA" id="ARBA00037930"/>
    </source>
</evidence>
<evidence type="ECO:0000256" key="2">
    <source>
        <dbReference type="ARBA" id="ARBA00022491"/>
    </source>
</evidence>
<dbReference type="GO" id="GO:0006325">
    <property type="term" value="P:chromatin organization"/>
    <property type="evidence" value="ECO:0007669"/>
    <property type="project" value="UniProtKB-KW"/>
</dbReference>
<accession>A0A4Y0BLT8</accession>
<feature type="region of interest" description="Disordered" evidence="13">
    <location>
        <begin position="965"/>
        <end position="995"/>
    </location>
</feature>
<organism evidence="15">
    <name type="scientific">Anopheles funestus</name>
    <name type="common">African malaria mosquito</name>
    <dbReference type="NCBI Taxonomy" id="62324"/>
    <lineage>
        <taxon>Eukaryota</taxon>
        <taxon>Metazoa</taxon>
        <taxon>Ecdysozoa</taxon>
        <taxon>Arthropoda</taxon>
        <taxon>Hexapoda</taxon>
        <taxon>Insecta</taxon>
        <taxon>Pterygota</taxon>
        <taxon>Neoptera</taxon>
        <taxon>Endopterygota</taxon>
        <taxon>Diptera</taxon>
        <taxon>Nematocera</taxon>
        <taxon>Culicoidea</taxon>
        <taxon>Culicidae</taxon>
        <taxon>Anophelinae</taxon>
        <taxon>Anopheles</taxon>
    </lineage>
</organism>
<dbReference type="InterPro" id="IPR013087">
    <property type="entry name" value="Znf_C2H2_type"/>
</dbReference>
<dbReference type="PROSITE" id="PS50157">
    <property type="entry name" value="ZINC_FINGER_C2H2_2"/>
    <property type="match status" value="1"/>
</dbReference>
<keyword evidence="3" id="KW-0479">Metal-binding</keyword>
<protein>
    <submittedName>
        <fullName evidence="15">C2H2-type domain-containing protein</fullName>
    </submittedName>
</protein>
<feature type="compositionally biased region" description="Low complexity" evidence="13">
    <location>
        <begin position="635"/>
        <end position="649"/>
    </location>
</feature>
<evidence type="ECO:0000256" key="9">
    <source>
        <dbReference type="ARBA" id="ARBA00023163"/>
    </source>
</evidence>
<evidence type="ECO:0000256" key="3">
    <source>
        <dbReference type="ARBA" id="ARBA00022723"/>
    </source>
</evidence>
<evidence type="ECO:0000256" key="4">
    <source>
        <dbReference type="ARBA" id="ARBA00022737"/>
    </source>
</evidence>
<feature type="compositionally biased region" description="Polar residues" evidence="13">
    <location>
        <begin position="1229"/>
        <end position="1243"/>
    </location>
</feature>
<dbReference type="Pfam" id="PF26014">
    <property type="entry name" value="SH3_AEBP2_C"/>
    <property type="match status" value="1"/>
</dbReference>
<feature type="region of interest" description="Disordered" evidence="13">
    <location>
        <begin position="1962"/>
        <end position="2019"/>
    </location>
</feature>
<feature type="compositionally biased region" description="Basic residues" evidence="13">
    <location>
        <begin position="1319"/>
        <end position="1344"/>
    </location>
</feature>
<proteinExistence type="inferred from homology"/>
<dbReference type="Gene3D" id="3.30.160.60">
    <property type="entry name" value="Classic Zinc Finger"/>
    <property type="match status" value="1"/>
</dbReference>
<evidence type="ECO:0000256" key="12">
    <source>
        <dbReference type="PROSITE-ProRule" id="PRU00042"/>
    </source>
</evidence>